<keyword evidence="1" id="KW-0479">Metal-binding</keyword>
<dbReference type="AlphaFoldDB" id="A0ABD3Q3S0"/>
<feature type="domain" description="MYND-type" evidence="5">
    <location>
        <begin position="140"/>
        <end position="186"/>
    </location>
</feature>
<keyword evidence="3" id="KW-0862">Zinc</keyword>
<dbReference type="Proteomes" id="UP001530400">
    <property type="component" value="Unassembled WGS sequence"/>
</dbReference>
<gene>
    <name evidence="6" type="ORF">ACHAWO_009262</name>
</gene>
<keyword evidence="7" id="KW-1185">Reference proteome</keyword>
<evidence type="ECO:0000313" key="7">
    <source>
        <dbReference type="Proteomes" id="UP001530400"/>
    </source>
</evidence>
<organism evidence="6 7">
    <name type="scientific">Cyclotella atomus</name>
    <dbReference type="NCBI Taxonomy" id="382360"/>
    <lineage>
        <taxon>Eukaryota</taxon>
        <taxon>Sar</taxon>
        <taxon>Stramenopiles</taxon>
        <taxon>Ochrophyta</taxon>
        <taxon>Bacillariophyta</taxon>
        <taxon>Coscinodiscophyceae</taxon>
        <taxon>Thalassiosirophycidae</taxon>
        <taxon>Stephanodiscales</taxon>
        <taxon>Stephanodiscaceae</taxon>
        <taxon>Cyclotella</taxon>
    </lineage>
</organism>
<dbReference type="SUPFAM" id="SSF144232">
    <property type="entry name" value="HIT/MYND zinc finger-like"/>
    <property type="match status" value="1"/>
</dbReference>
<name>A0ABD3Q3S0_9STRA</name>
<accession>A0ABD3Q3S0</accession>
<evidence type="ECO:0000313" key="6">
    <source>
        <dbReference type="EMBL" id="KAL3795099.1"/>
    </source>
</evidence>
<comment type="caution">
    <text evidence="6">The sequence shown here is derived from an EMBL/GenBank/DDBJ whole genome shotgun (WGS) entry which is preliminary data.</text>
</comment>
<dbReference type="InterPro" id="IPR002893">
    <property type="entry name" value="Znf_MYND"/>
</dbReference>
<evidence type="ECO:0000256" key="1">
    <source>
        <dbReference type="ARBA" id="ARBA00022723"/>
    </source>
</evidence>
<dbReference type="PROSITE" id="PS50865">
    <property type="entry name" value="ZF_MYND_2"/>
    <property type="match status" value="1"/>
</dbReference>
<evidence type="ECO:0000256" key="3">
    <source>
        <dbReference type="ARBA" id="ARBA00022833"/>
    </source>
</evidence>
<evidence type="ECO:0000259" key="5">
    <source>
        <dbReference type="PROSITE" id="PS50865"/>
    </source>
</evidence>
<reference evidence="6 7" key="1">
    <citation type="submission" date="2024-10" db="EMBL/GenBank/DDBJ databases">
        <title>Updated reference genomes for cyclostephanoid diatoms.</title>
        <authorList>
            <person name="Roberts W.R."/>
            <person name="Alverson A.J."/>
        </authorList>
    </citation>
    <scope>NUCLEOTIDE SEQUENCE [LARGE SCALE GENOMIC DNA]</scope>
    <source>
        <strain evidence="6 7">AJA010-31</strain>
    </source>
</reference>
<dbReference type="PROSITE" id="PS01360">
    <property type="entry name" value="ZF_MYND_1"/>
    <property type="match status" value="1"/>
</dbReference>
<evidence type="ECO:0000256" key="4">
    <source>
        <dbReference type="PROSITE-ProRule" id="PRU00134"/>
    </source>
</evidence>
<keyword evidence="2 4" id="KW-0863">Zinc-finger</keyword>
<dbReference type="Gene3D" id="6.10.140.2220">
    <property type="match status" value="1"/>
</dbReference>
<dbReference type="Pfam" id="PF01753">
    <property type="entry name" value="zf-MYND"/>
    <property type="match status" value="1"/>
</dbReference>
<protein>
    <recommendedName>
        <fullName evidence="5">MYND-type domain-containing protein</fullName>
    </recommendedName>
</protein>
<evidence type="ECO:0000256" key="2">
    <source>
        <dbReference type="ARBA" id="ARBA00022771"/>
    </source>
</evidence>
<dbReference type="GO" id="GO:0008270">
    <property type="term" value="F:zinc ion binding"/>
    <property type="evidence" value="ECO:0007669"/>
    <property type="project" value="UniProtKB-KW"/>
</dbReference>
<dbReference type="EMBL" id="JALLPJ020000334">
    <property type="protein sequence ID" value="KAL3795099.1"/>
    <property type="molecule type" value="Genomic_DNA"/>
</dbReference>
<sequence length="237" mass="26799">MQQATGLRHNSKNVSIDDIHGMRLFLEQYQRAENLAILATNALVAGRPELLEAPDLSRIRHPRNLNPEGRSPAYIAVQKGNPICLGIMAKAGANLHRAIPHTWQPTQRHFCEHPLDPDKDMCPVHHALLQTVLSFTTKTCLSCTKSLPEAVAESNTPLRVCSQCKMAWFCNQNCQRAIWQDHKRVCKRVRQGSDMVSLYDDMPAQRQYDETGFLPFDDVLDNDLSLELLCKQTMGIL</sequence>
<proteinExistence type="predicted"/>